<accession>A0A4U6W671</accession>
<sequence>MGGESHAPPRPTPCPGVGRPRPLEDQASPRPTYGPGVGSARPPAANLRLARPRAQGVGLTRALLTSIRLGRGSRGPPCRSRHKCVAVLSGRRISASPTQPATSTNARPHSTSYSGYDLLRFVIRHSWPAPPGACLARSRAPRVRWQGRDVRLPRTVSKMVGFAASPNGHRCHNETPSSCLAATATKETVDGTRRRPPSSGKRAGRGRRPARTPVIWGL</sequence>
<feature type="region of interest" description="Disordered" evidence="1">
    <location>
        <begin position="1"/>
        <end position="43"/>
    </location>
</feature>
<keyword evidence="3" id="KW-1185">Reference proteome</keyword>
<evidence type="ECO:0000256" key="1">
    <source>
        <dbReference type="SAM" id="MobiDB-lite"/>
    </source>
</evidence>
<dbReference type="EMBL" id="CM016552">
    <property type="protein sequence ID" value="TKW37084.1"/>
    <property type="molecule type" value="Genomic_DNA"/>
</dbReference>
<protein>
    <submittedName>
        <fullName evidence="2">Uncharacterized protein</fullName>
    </submittedName>
</protein>
<dbReference type="Proteomes" id="UP000298652">
    <property type="component" value="Chromosome 1"/>
</dbReference>
<reference evidence="2" key="1">
    <citation type="submission" date="2019-03" db="EMBL/GenBank/DDBJ databases">
        <title>WGS assembly of Setaria viridis.</title>
        <authorList>
            <person name="Huang P."/>
            <person name="Jenkins J."/>
            <person name="Grimwood J."/>
            <person name="Barry K."/>
            <person name="Healey A."/>
            <person name="Mamidi S."/>
            <person name="Sreedasyam A."/>
            <person name="Shu S."/>
            <person name="Feldman M."/>
            <person name="Wu J."/>
            <person name="Yu Y."/>
            <person name="Chen C."/>
            <person name="Johnson J."/>
            <person name="Rokhsar D."/>
            <person name="Baxter I."/>
            <person name="Schmutz J."/>
            <person name="Brutnell T."/>
            <person name="Kellogg E."/>
        </authorList>
    </citation>
    <scope>NUCLEOTIDE SEQUENCE [LARGE SCALE GENOMIC DNA]</scope>
</reference>
<dbReference type="Gramene" id="TKW37084">
    <property type="protein sequence ID" value="TKW37084"/>
    <property type="gene ID" value="SEVIR_1G025266v2"/>
</dbReference>
<feature type="region of interest" description="Disordered" evidence="1">
    <location>
        <begin position="184"/>
        <end position="218"/>
    </location>
</feature>
<organism evidence="2 3">
    <name type="scientific">Setaria viridis</name>
    <name type="common">Green bristlegrass</name>
    <name type="synonym">Setaria italica subsp. viridis</name>
    <dbReference type="NCBI Taxonomy" id="4556"/>
    <lineage>
        <taxon>Eukaryota</taxon>
        <taxon>Viridiplantae</taxon>
        <taxon>Streptophyta</taxon>
        <taxon>Embryophyta</taxon>
        <taxon>Tracheophyta</taxon>
        <taxon>Spermatophyta</taxon>
        <taxon>Magnoliopsida</taxon>
        <taxon>Liliopsida</taxon>
        <taxon>Poales</taxon>
        <taxon>Poaceae</taxon>
        <taxon>PACMAD clade</taxon>
        <taxon>Panicoideae</taxon>
        <taxon>Panicodae</taxon>
        <taxon>Paniceae</taxon>
        <taxon>Cenchrinae</taxon>
        <taxon>Setaria</taxon>
    </lineage>
</organism>
<gene>
    <name evidence="2" type="ORF">SEVIR_1G025266v2</name>
</gene>
<name>A0A4U6W671_SETVI</name>
<dbReference type="AlphaFoldDB" id="A0A4U6W671"/>
<evidence type="ECO:0000313" key="2">
    <source>
        <dbReference type="EMBL" id="TKW37084.1"/>
    </source>
</evidence>
<evidence type="ECO:0000313" key="3">
    <source>
        <dbReference type="Proteomes" id="UP000298652"/>
    </source>
</evidence>
<proteinExistence type="predicted"/>